<feature type="region of interest" description="Disordered" evidence="1">
    <location>
        <begin position="1"/>
        <end position="130"/>
    </location>
</feature>
<gene>
    <name evidence="2" type="ORF">GDO81_027289</name>
</gene>
<comment type="caution">
    <text evidence="2">The sequence shown here is derived from an EMBL/GenBank/DDBJ whole genome shotgun (WGS) entry which is preliminary data.</text>
</comment>
<name>A0AAV6ZNS9_ENGPU</name>
<evidence type="ECO:0000256" key="1">
    <source>
        <dbReference type="SAM" id="MobiDB-lite"/>
    </source>
</evidence>
<dbReference type="EMBL" id="WNYA01000586">
    <property type="protein sequence ID" value="KAG8547868.1"/>
    <property type="molecule type" value="Genomic_DNA"/>
</dbReference>
<feature type="compositionally biased region" description="Polar residues" evidence="1">
    <location>
        <begin position="90"/>
        <end position="100"/>
    </location>
</feature>
<dbReference type="AlphaFoldDB" id="A0AAV6ZNS9"/>
<proteinExistence type="predicted"/>
<feature type="compositionally biased region" description="Low complexity" evidence="1">
    <location>
        <begin position="1"/>
        <end position="19"/>
    </location>
</feature>
<reference evidence="2" key="1">
    <citation type="thesis" date="2020" institute="ProQuest LLC" country="789 East Eisenhower Parkway, Ann Arbor, MI, USA">
        <title>Comparative Genomics and Chromosome Evolution.</title>
        <authorList>
            <person name="Mudd A.B."/>
        </authorList>
    </citation>
    <scope>NUCLEOTIDE SEQUENCE</scope>
    <source>
        <strain evidence="2">237g6f4</strain>
        <tissue evidence="2">Blood</tissue>
    </source>
</reference>
<dbReference type="Proteomes" id="UP000824782">
    <property type="component" value="Unassembled WGS sequence"/>
</dbReference>
<sequence>MSETSSSSSSRASARSCWTSRRRRSACTTALTLSGRGPPILRVAPGPLSSSSTWAQSAADAKAPNSLLPKSSSRLLCIRKGPGEERRPHSQTPASATSSLHPPAIFTHISPAEGARPAEQREGVTGGTPL</sequence>
<accession>A0AAV6ZNS9</accession>
<evidence type="ECO:0000313" key="2">
    <source>
        <dbReference type="EMBL" id="KAG8547868.1"/>
    </source>
</evidence>
<evidence type="ECO:0000313" key="3">
    <source>
        <dbReference type="Proteomes" id="UP000824782"/>
    </source>
</evidence>
<protein>
    <submittedName>
        <fullName evidence="2">Uncharacterized protein</fullName>
    </submittedName>
</protein>
<organism evidence="2 3">
    <name type="scientific">Engystomops pustulosus</name>
    <name type="common">Tungara frog</name>
    <name type="synonym">Physalaemus pustulosus</name>
    <dbReference type="NCBI Taxonomy" id="76066"/>
    <lineage>
        <taxon>Eukaryota</taxon>
        <taxon>Metazoa</taxon>
        <taxon>Chordata</taxon>
        <taxon>Craniata</taxon>
        <taxon>Vertebrata</taxon>
        <taxon>Euteleostomi</taxon>
        <taxon>Amphibia</taxon>
        <taxon>Batrachia</taxon>
        <taxon>Anura</taxon>
        <taxon>Neobatrachia</taxon>
        <taxon>Hyloidea</taxon>
        <taxon>Leptodactylidae</taxon>
        <taxon>Leiuperinae</taxon>
        <taxon>Engystomops</taxon>
    </lineage>
</organism>
<keyword evidence="3" id="KW-1185">Reference proteome</keyword>